<evidence type="ECO:0000313" key="8">
    <source>
        <dbReference type="EMBL" id="SDX24983.1"/>
    </source>
</evidence>
<dbReference type="GO" id="GO:0004148">
    <property type="term" value="F:dihydrolipoyl dehydrogenase (NADH) activity"/>
    <property type="evidence" value="ECO:0007669"/>
    <property type="project" value="TreeGrafter"/>
</dbReference>
<dbReference type="RefSeq" id="WP_093753264.1">
    <property type="nucleotide sequence ID" value="NZ_BSYN01000003.1"/>
</dbReference>
<keyword evidence="4" id="KW-0274">FAD</keyword>
<dbReference type="EMBL" id="FNNG01000008">
    <property type="protein sequence ID" value="SDX24983.1"/>
    <property type="molecule type" value="Genomic_DNA"/>
</dbReference>
<dbReference type="SUPFAM" id="SSF55424">
    <property type="entry name" value="FAD/NAD-linked reductases, dimerisation (C-terminal) domain"/>
    <property type="match status" value="1"/>
</dbReference>
<dbReference type="PANTHER" id="PTHR22912:SF151">
    <property type="entry name" value="DIHYDROLIPOYL DEHYDROGENASE, MITOCHONDRIAL"/>
    <property type="match status" value="1"/>
</dbReference>
<comment type="cofactor">
    <cofactor evidence="1">
        <name>FAD</name>
        <dbReference type="ChEBI" id="CHEBI:57692"/>
    </cofactor>
</comment>
<feature type="domain" description="FAD/NAD(P)-binding" evidence="7">
    <location>
        <begin position="5"/>
        <end position="300"/>
    </location>
</feature>
<dbReference type="AlphaFoldDB" id="A0A1H3A5U1"/>
<evidence type="ECO:0000259" key="6">
    <source>
        <dbReference type="Pfam" id="PF02852"/>
    </source>
</evidence>
<name>A0A1H3A5U1_9FIRM</name>
<dbReference type="SUPFAM" id="SSF51905">
    <property type="entry name" value="FAD/NAD(P)-binding domain"/>
    <property type="match status" value="1"/>
</dbReference>
<dbReference type="Gene3D" id="3.30.390.30">
    <property type="match status" value="1"/>
</dbReference>
<dbReference type="InterPro" id="IPR036188">
    <property type="entry name" value="FAD/NAD-bd_sf"/>
</dbReference>
<dbReference type="OrthoDB" id="1705205at2"/>
<gene>
    <name evidence="8" type="ORF">SAMN05660923_01994</name>
</gene>
<evidence type="ECO:0000259" key="7">
    <source>
        <dbReference type="Pfam" id="PF07992"/>
    </source>
</evidence>
<comment type="similarity">
    <text evidence="2">Belongs to the class-I pyridine nucleotide-disulfide oxidoreductase family.</text>
</comment>
<organism evidence="8 9">
    <name type="scientific">Tepidimicrobium xylanilyticum</name>
    <dbReference type="NCBI Taxonomy" id="1123352"/>
    <lineage>
        <taxon>Bacteria</taxon>
        <taxon>Bacillati</taxon>
        <taxon>Bacillota</taxon>
        <taxon>Tissierellia</taxon>
        <taxon>Tissierellales</taxon>
        <taxon>Tepidimicrobiaceae</taxon>
        <taxon>Tepidimicrobium</taxon>
    </lineage>
</organism>
<sequence length="430" mass="47765">MNREYDVIILGGGVAGIYAAKALIKGGKTIALIERDCLGGVALRWGALPVKRVLDYFKENSGDVDKLLDGWEDDLVELSRMIEKNISFLGADVYYGEGEFIDSHNVIVGEKVLKGEYIIIATGTEPASIDGITIDGEMIITHKEAITLKNIPKSIIILGGNVEGIEFAFLYRELGIEVVLVEKEDKLLLGYDDDLVEPIEKKLLEKGVKIIKGRAANKAYIEEGKVKVVLEDGSVINGEKTLVTFFRKPNFPKGIEKLNIGLDKDKVLVDKNFNTKEDNIFAIGDINGIIGLGNVAINQGLQVAEYILSKRDISIKYEYLPRAVFTLPEIAGIGKQEEELKGVKYKVGYCNLKETWRGWARGIEEGFIKVIVDERKNILGIWMVGNLVSEYIGLLSPLFNRNLTIDDIKRNLIIHPTLMEGILEAVLNIQ</sequence>
<dbReference type="InterPro" id="IPR023753">
    <property type="entry name" value="FAD/NAD-binding_dom"/>
</dbReference>
<dbReference type="PRINTS" id="PR00368">
    <property type="entry name" value="FADPNR"/>
</dbReference>
<dbReference type="Gene3D" id="3.50.50.60">
    <property type="entry name" value="FAD/NAD(P)-binding domain"/>
    <property type="match status" value="2"/>
</dbReference>
<feature type="domain" description="Pyridine nucleotide-disulphide oxidoreductase dimerisation" evidence="6">
    <location>
        <begin position="321"/>
        <end position="425"/>
    </location>
</feature>
<dbReference type="InterPro" id="IPR050151">
    <property type="entry name" value="Class-I_Pyr_Nuc-Dis_Oxidored"/>
</dbReference>
<proteinExistence type="inferred from homology"/>
<dbReference type="InterPro" id="IPR004099">
    <property type="entry name" value="Pyr_nucl-diS_OxRdtase_dimer"/>
</dbReference>
<dbReference type="PANTHER" id="PTHR22912">
    <property type="entry name" value="DISULFIDE OXIDOREDUCTASE"/>
    <property type="match status" value="1"/>
</dbReference>
<accession>A0A1H3A5U1</accession>
<protein>
    <submittedName>
        <fullName evidence="8">Dihydrolipoamide dehydrogenase</fullName>
    </submittedName>
</protein>
<dbReference type="Proteomes" id="UP000198828">
    <property type="component" value="Unassembled WGS sequence"/>
</dbReference>
<dbReference type="GO" id="GO:0006103">
    <property type="term" value="P:2-oxoglutarate metabolic process"/>
    <property type="evidence" value="ECO:0007669"/>
    <property type="project" value="TreeGrafter"/>
</dbReference>
<keyword evidence="3" id="KW-0285">Flavoprotein</keyword>
<evidence type="ECO:0000313" key="9">
    <source>
        <dbReference type="Proteomes" id="UP000198828"/>
    </source>
</evidence>
<evidence type="ECO:0000256" key="3">
    <source>
        <dbReference type="ARBA" id="ARBA00022630"/>
    </source>
</evidence>
<dbReference type="InterPro" id="IPR016156">
    <property type="entry name" value="FAD/NAD-linked_Rdtase_dimer_sf"/>
</dbReference>
<evidence type="ECO:0000256" key="2">
    <source>
        <dbReference type="ARBA" id="ARBA00007532"/>
    </source>
</evidence>
<evidence type="ECO:0000256" key="1">
    <source>
        <dbReference type="ARBA" id="ARBA00001974"/>
    </source>
</evidence>
<dbReference type="Pfam" id="PF07992">
    <property type="entry name" value="Pyr_redox_2"/>
    <property type="match status" value="1"/>
</dbReference>
<evidence type="ECO:0000256" key="5">
    <source>
        <dbReference type="ARBA" id="ARBA00023027"/>
    </source>
</evidence>
<keyword evidence="9" id="KW-1185">Reference proteome</keyword>
<evidence type="ECO:0000256" key="4">
    <source>
        <dbReference type="ARBA" id="ARBA00022827"/>
    </source>
</evidence>
<keyword evidence="5" id="KW-0520">NAD</keyword>
<dbReference type="GO" id="GO:0050660">
    <property type="term" value="F:flavin adenine dinucleotide binding"/>
    <property type="evidence" value="ECO:0007669"/>
    <property type="project" value="TreeGrafter"/>
</dbReference>
<dbReference type="Pfam" id="PF02852">
    <property type="entry name" value="Pyr_redox_dim"/>
    <property type="match status" value="1"/>
</dbReference>
<reference evidence="8 9" key="1">
    <citation type="submission" date="2016-10" db="EMBL/GenBank/DDBJ databases">
        <authorList>
            <person name="de Groot N.N."/>
        </authorList>
    </citation>
    <scope>NUCLEOTIDE SEQUENCE [LARGE SCALE GENOMIC DNA]</scope>
    <source>
        <strain evidence="8 9">DSM 23310</strain>
    </source>
</reference>
<dbReference type="PRINTS" id="PR00411">
    <property type="entry name" value="PNDRDTASEI"/>
</dbReference>